<dbReference type="STRING" id="626937.HMPREF3293_03082"/>
<protein>
    <submittedName>
        <fullName evidence="1">Uncharacterized protein</fullName>
    </submittedName>
</protein>
<dbReference type="AlphaFoldDB" id="A0A136Q0E5"/>
<evidence type="ECO:0000313" key="2">
    <source>
        <dbReference type="Proteomes" id="UP000070366"/>
    </source>
</evidence>
<proteinExistence type="predicted"/>
<gene>
    <name evidence="1" type="ORF">HMPREF3293_03082</name>
</gene>
<accession>A0A136Q0E5</accession>
<evidence type="ECO:0000313" key="1">
    <source>
        <dbReference type="EMBL" id="KXK64034.1"/>
    </source>
</evidence>
<name>A0A136Q0E5_9FIRM</name>
<comment type="caution">
    <text evidence="1">The sequence shown here is derived from an EMBL/GenBank/DDBJ whole genome shotgun (WGS) entry which is preliminary data.</text>
</comment>
<sequence>MYRNEAGWRTKCTAPEGYDAHRRFICQSMVEVNKINVYMCNRKNRYAGM</sequence>
<keyword evidence="2" id="KW-1185">Reference proteome</keyword>
<dbReference type="Proteomes" id="UP000070366">
    <property type="component" value="Unassembled WGS sequence"/>
</dbReference>
<dbReference type="EMBL" id="LSZW01000067">
    <property type="protein sequence ID" value="KXK64034.1"/>
    <property type="molecule type" value="Genomic_DNA"/>
</dbReference>
<organism evidence="1 2">
    <name type="scientific">Christensenella minuta</name>
    <dbReference type="NCBI Taxonomy" id="626937"/>
    <lineage>
        <taxon>Bacteria</taxon>
        <taxon>Bacillati</taxon>
        <taxon>Bacillota</taxon>
        <taxon>Clostridia</taxon>
        <taxon>Christensenellales</taxon>
        <taxon>Christensenellaceae</taxon>
        <taxon>Christensenella</taxon>
    </lineage>
</organism>
<reference evidence="1 2" key="1">
    <citation type="submission" date="2016-02" db="EMBL/GenBank/DDBJ databases">
        <authorList>
            <person name="Wen L."/>
            <person name="He K."/>
            <person name="Yang H."/>
        </authorList>
    </citation>
    <scope>NUCLEOTIDE SEQUENCE [LARGE SCALE GENOMIC DNA]</scope>
    <source>
        <strain evidence="1 2">DSM 22607</strain>
    </source>
</reference>